<keyword evidence="8" id="KW-1185">Reference proteome</keyword>
<evidence type="ECO:0000256" key="3">
    <source>
        <dbReference type="ARBA" id="ARBA00023002"/>
    </source>
</evidence>
<organism evidence="7 8">
    <name type="scientific">Rarispira pelagica</name>
    <dbReference type="NCBI Taxonomy" id="3141764"/>
    <lineage>
        <taxon>Bacteria</taxon>
        <taxon>Pseudomonadati</taxon>
        <taxon>Spirochaetota</taxon>
        <taxon>Spirochaetia</taxon>
        <taxon>Winmispirales</taxon>
        <taxon>Winmispiraceae</taxon>
        <taxon>Rarispira</taxon>
    </lineage>
</organism>
<dbReference type="PANTHER" id="PTHR11496">
    <property type="entry name" value="ALCOHOL DEHYDROGENASE"/>
    <property type="match status" value="1"/>
</dbReference>
<dbReference type="Proteomes" id="UP001466331">
    <property type="component" value="Unassembled WGS sequence"/>
</dbReference>
<evidence type="ECO:0000259" key="6">
    <source>
        <dbReference type="Pfam" id="PF25137"/>
    </source>
</evidence>
<dbReference type="PANTHER" id="PTHR11496:SF102">
    <property type="entry name" value="ALCOHOL DEHYDROGENASE 4"/>
    <property type="match status" value="1"/>
</dbReference>
<keyword evidence="4" id="KW-0520">NAD</keyword>
<evidence type="ECO:0000256" key="1">
    <source>
        <dbReference type="ARBA" id="ARBA00001962"/>
    </source>
</evidence>
<feature type="domain" description="Alcohol dehydrogenase iron-type/glycerol dehydrogenase GldA" evidence="5">
    <location>
        <begin position="14"/>
        <end position="184"/>
    </location>
</feature>
<evidence type="ECO:0000313" key="7">
    <source>
        <dbReference type="EMBL" id="MEM5948014.1"/>
    </source>
</evidence>
<evidence type="ECO:0000313" key="8">
    <source>
        <dbReference type="Proteomes" id="UP001466331"/>
    </source>
</evidence>
<dbReference type="PROSITE" id="PS00060">
    <property type="entry name" value="ADH_IRON_2"/>
    <property type="match status" value="1"/>
</dbReference>
<keyword evidence="3 7" id="KW-0560">Oxidoreductase</keyword>
<dbReference type="EC" id="1.1.1.1" evidence="7"/>
<dbReference type="InterPro" id="IPR056798">
    <property type="entry name" value="ADH_Fe_C"/>
</dbReference>
<accession>A0ABU9UBZ7</accession>
<dbReference type="InterPro" id="IPR018211">
    <property type="entry name" value="ADH_Fe_CS"/>
</dbReference>
<dbReference type="Gene3D" id="1.20.1090.10">
    <property type="entry name" value="Dehydroquinate synthase-like - alpha domain"/>
    <property type="match status" value="1"/>
</dbReference>
<name>A0ABU9UBZ7_9SPIR</name>
<dbReference type="InterPro" id="IPR001670">
    <property type="entry name" value="ADH_Fe/GldA"/>
</dbReference>
<proteinExistence type="inferred from homology"/>
<comment type="cofactor">
    <cofactor evidence="1">
        <name>Fe cation</name>
        <dbReference type="ChEBI" id="CHEBI:24875"/>
    </cofactor>
</comment>
<dbReference type="EMBL" id="JBCHKQ010000002">
    <property type="protein sequence ID" value="MEM5948014.1"/>
    <property type="molecule type" value="Genomic_DNA"/>
</dbReference>
<dbReference type="GO" id="GO:0004022">
    <property type="term" value="F:alcohol dehydrogenase (NAD+) activity"/>
    <property type="evidence" value="ECO:0007669"/>
    <property type="project" value="UniProtKB-EC"/>
</dbReference>
<dbReference type="SUPFAM" id="SSF56796">
    <property type="entry name" value="Dehydroquinate synthase-like"/>
    <property type="match status" value="1"/>
</dbReference>
<dbReference type="RefSeq" id="WP_420069460.1">
    <property type="nucleotide sequence ID" value="NZ_JBCHKQ010000002.1"/>
</dbReference>
<dbReference type="Gene3D" id="3.40.50.1970">
    <property type="match status" value="1"/>
</dbReference>
<dbReference type="Pfam" id="PF00465">
    <property type="entry name" value="Fe-ADH"/>
    <property type="match status" value="1"/>
</dbReference>
<gene>
    <name evidence="7" type="ORF">WKV44_05620</name>
</gene>
<evidence type="ECO:0000256" key="2">
    <source>
        <dbReference type="ARBA" id="ARBA00007358"/>
    </source>
</evidence>
<sequence>MSVSIDSMPGEKPHVVIKEGAISHIKEYLANTHGAERILLCHSKTLFLKNEYARSFLSDINSLLTCETYMVTGEPSPFMVENAASIIKKTGCQAVVGIGGGSVMDLAKAASAAFFMEHPVKEYLEGIGSLKPDGRRLPLVLVPSTAGTGSEATHNAVLSEPGEYGYKKSLRHPDYAADLAVIDPLLFISVPRHTAFFSGMDAISQLVEAYLSTASDSVSEEYSVRGLELAGQAFEHIITGTSNISIWTKMAEAAYYSGLALSRAGLGLVHGLAGPVGARLPIPHGEACARLIMPVLYRTIKKSEKNKDFIILDKLKKITSLLSCGYRSSPDELIKILDAFFDKAQVTFSPIRIKTDDIDYILNIYSHKNHPCTFTSQEVREILKEGLC</sequence>
<dbReference type="InterPro" id="IPR039697">
    <property type="entry name" value="Alcohol_dehydrogenase_Fe"/>
</dbReference>
<comment type="caution">
    <text evidence="7">The sequence shown here is derived from an EMBL/GenBank/DDBJ whole genome shotgun (WGS) entry which is preliminary data.</text>
</comment>
<evidence type="ECO:0000256" key="4">
    <source>
        <dbReference type="ARBA" id="ARBA00023027"/>
    </source>
</evidence>
<comment type="similarity">
    <text evidence="2">Belongs to the iron-containing alcohol dehydrogenase family.</text>
</comment>
<dbReference type="Pfam" id="PF25137">
    <property type="entry name" value="ADH_Fe_C"/>
    <property type="match status" value="1"/>
</dbReference>
<evidence type="ECO:0000259" key="5">
    <source>
        <dbReference type="Pfam" id="PF00465"/>
    </source>
</evidence>
<feature type="domain" description="Fe-containing alcohol dehydrogenase-like C-terminal" evidence="6">
    <location>
        <begin position="198"/>
        <end position="385"/>
    </location>
</feature>
<reference evidence="7 8" key="1">
    <citation type="submission" date="2024-03" db="EMBL/GenBank/DDBJ databases">
        <title>Ignisphaera cupida sp. nov., a hyperthermophilic hydrolytic archaeon from a hot spring of Kamchatka, and proposal of Ignisphaeraceae fam. nov.</title>
        <authorList>
            <person name="Podosokorskaya O.A."/>
            <person name="Elcheninov A.G."/>
            <person name="Maltseva A.I."/>
            <person name="Zayulina K.S."/>
            <person name="Novikov A."/>
            <person name="Merkel A.Y."/>
        </authorList>
    </citation>
    <scope>NUCLEOTIDE SEQUENCE [LARGE SCALE GENOMIC DNA]</scope>
    <source>
        <strain evidence="7 8">38H-sp</strain>
    </source>
</reference>
<protein>
    <submittedName>
        <fullName evidence="7">Iron-containing alcohol dehydrogenase</fullName>
        <ecNumber evidence="7">1.1.1.1</ecNumber>
    </submittedName>
</protein>